<dbReference type="SUPFAM" id="SSF55729">
    <property type="entry name" value="Acyl-CoA N-acyltransferases (Nat)"/>
    <property type="match status" value="2"/>
</dbReference>
<dbReference type="EMBL" id="JAZDQT010000001">
    <property type="protein sequence ID" value="MEE1943742.1"/>
    <property type="molecule type" value="Genomic_DNA"/>
</dbReference>
<dbReference type="RefSeq" id="WP_330106145.1">
    <property type="nucleotide sequence ID" value="NZ_JAZDQT010000001.1"/>
</dbReference>
<keyword evidence="5" id="KW-1185">Reference proteome</keyword>
<dbReference type="PROSITE" id="PS51186">
    <property type="entry name" value="GNAT"/>
    <property type="match status" value="2"/>
</dbReference>
<accession>A0ABU7I2P7</accession>
<dbReference type="CDD" id="cd04301">
    <property type="entry name" value="NAT_SF"/>
    <property type="match status" value="2"/>
</dbReference>
<evidence type="ECO:0000256" key="2">
    <source>
        <dbReference type="ARBA" id="ARBA00023315"/>
    </source>
</evidence>
<feature type="domain" description="N-acetyltransferase" evidence="3">
    <location>
        <begin position="1"/>
        <end position="157"/>
    </location>
</feature>
<keyword evidence="1" id="KW-0808">Transferase</keyword>
<dbReference type="PANTHER" id="PTHR43420">
    <property type="entry name" value="ACETYLTRANSFERASE"/>
    <property type="match status" value="1"/>
</dbReference>
<evidence type="ECO:0000256" key="1">
    <source>
        <dbReference type="ARBA" id="ARBA00022679"/>
    </source>
</evidence>
<dbReference type="InterPro" id="IPR000182">
    <property type="entry name" value="GNAT_dom"/>
</dbReference>
<protein>
    <submittedName>
        <fullName evidence="4">GNAT family N-acetyltransferase</fullName>
    </submittedName>
</protein>
<proteinExistence type="predicted"/>
<reference evidence="4 5" key="1">
    <citation type="submission" date="2024-01" db="EMBL/GenBank/DDBJ databases">
        <title>Pedobacter sp. nov., isolated from fresh soil.</title>
        <authorList>
            <person name="Le N.T.T."/>
        </authorList>
    </citation>
    <scope>NUCLEOTIDE SEQUENCE [LARGE SCALE GENOMIC DNA]</scope>
    <source>
        <strain evidence="4 5">KR3-3</strain>
    </source>
</reference>
<dbReference type="PANTHER" id="PTHR43420:SF44">
    <property type="entry name" value="ACETYLTRANSFERASE YPEA"/>
    <property type="match status" value="1"/>
</dbReference>
<keyword evidence="2" id="KW-0012">Acyltransferase</keyword>
<feature type="domain" description="N-acetyltransferase" evidence="3">
    <location>
        <begin position="154"/>
        <end position="278"/>
    </location>
</feature>
<dbReference type="InterPro" id="IPR016181">
    <property type="entry name" value="Acyl_CoA_acyltransferase"/>
</dbReference>
<organism evidence="4 5">
    <name type="scientific">Pedobacter albus</name>
    <dbReference type="NCBI Taxonomy" id="3113905"/>
    <lineage>
        <taxon>Bacteria</taxon>
        <taxon>Pseudomonadati</taxon>
        <taxon>Bacteroidota</taxon>
        <taxon>Sphingobacteriia</taxon>
        <taxon>Sphingobacteriales</taxon>
        <taxon>Sphingobacteriaceae</taxon>
        <taxon>Pedobacter</taxon>
    </lineage>
</organism>
<evidence type="ECO:0000313" key="5">
    <source>
        <dbReference type="Proteomes" id="UP001336835"/>
    </source>
</evidence>
<gene>
    <name evidence="4" type="ORF">VRU48_01395</name>
</gene>
<dbReference type="Gene3D" id="3.40.630.30">
    <property type="match status" value="2"/>
</dbReference>
<dbReference type="Pfam" id="PF00583">
    <property type="entry name" value="Acetyltransf_1"/>
    <property type="match status" value="2"/>
</dbReference>
<dbReference type="InterPro" id="IPR050680">
    <property type="entry name" value="YpeA/RimI_acetyltransf"/>
</dbReference>
<evidence type="ECO:0000313" key="4">
    <source>
        <dbReference type="EMBL" id="MEE1943742.1"/>
    </source>
</evidence>
<evidence type="ECO:0000259" key="3">
    <source>
        <dbReference type="PROSITE" id="PS51186"/>
    </source>
</evidence>
<dbReference type="Proteomes" id="UP001336835">
    <property type="component" value="Unassembled WGS sequence"/>
</dbReference>
<sequence length="278" mass="31385">MELRKLSIQDIKALLIAINNAFADYIVPFQLNEEQLQFKIASEDIRLEWSVGVFEAEEIVAFIMNGVRNVDGKINVYNAGTGTLPAYRGQGLVSKMYDYILPFLKENDVKRLVLEVIEGNQSAIRAYQKNGFSIQRKLLCFNGVLTSGAVSNRVAIQALATPDWAVFQSFWEVEPSWQNAISSMDVIKPQTFGAFLGEELVGYALFNPINRRLYQLAVKPAYRQQGIATRILAEIQKQATQEKVQLNNVDEAAKGLKIVLEKQGLTNFINQFEMVREL</sequence>
<name>A0ABU7I2P7_9SPHI</name>
<comment type="caution">
    <text evidence="4">The sequence shown here is derived from an EMBL/GenBank/DDBJ whole genome shotgun (WGS) entry which is preliminary data.</text>
</comment>